<organism evidence="2 3">
    <name type="scientific">Rhodoplanes azumiensis</name>
    <dbReference type="NCBI Taxonomy" id="1897628"/>
    <lineage>
        <taxon>Bacteria</taxon>
        <taxon>Pseudomonadati</taxon>
        <taxon>Pseudomonadota</taxon>
        <taxon>Alphaproteobacteria</taxon>
        <taxon>Hyphomicrobiales</taxon>
        <taxon>Nitrobacteraceae</taxon>
        <taxon>Rhodoplanes</taxon>
    </lineage>
</organism>
<accession>A0ABW5AJH6</accession>
<evidence type="ECO:0008006" key="4">
    <source>
        <dbReference type="Google" id="ProtNLM"/>
    </source>
</evidence>
<sequence>MTRRGGQDRDRSAERSRPPPRTGRRSPSASCGRTVAIALGLGVALAGCSLSGPFFDDSYEKTAVLSPEPVPAYRKLVAEAMKQASTPIDAAGLAIAEPRWIERIGGPAWIVCLRSDPEARHAVYYAFFILKEKVIDWRTAIGTDRCVHQDFVPFNTAAVPADDKPKAEPAAARSRP</sequence>
<reference evidence="3" key="1">
    <citation type="journal article" date="2019" name="Int. J. Syst. Evol. Microbiol.">
        <title>The Global Catalogue of Microorganisms (GCM) 10K type strain sequencing project: providing services to taxonomists for standard genome sequencing and annotation.</title>
        <authorList>
            <consortium name="The Broad Institute Genomics Platform"/>
            <consortium name="The Broad Institute Genome Sequencing Center for Infectious Disease"/>
            <person name="Wu L."/>
            <person name="Ma J."/>
        </authorList>
    </citation>
    <scope>NUCLEOTIDE SEQUENCE [LARGE SCALE GENOMIC DNA]</scope>
    <source>
        <strain evidence="3">CGMCC 1.6774</strain>
    </source>
</reference>
<evidence type="ECO:0000313" key="3">
    <source>
        <dbReference type="Proteomes" id="UP001597314"/>
    </source>
</evidence>
<evidence type="ECO:0000256" key="1">
    <source>
        <dbReference type="SAM" id="MobiDB-lite"/>
    </source>
</evidence>
<dbReference type="EMBL" id="JBHUIW010000011">
    <property type="protein sequence ID" value="MFD2182821.1"/>
    <property type="molecule type" value="Genomic_DNA"/>
</dbReference>
<evidence type="ECO:0000313" key="2">
    <source>
        <dbReference type="EMBL" id="MFD2182821.1"/>
    </source>
</evidence>
<dbReference type="Proteomes" id="UP001597314">
    <property type="component" value="Unassembled WGS sequence"/>
</dbReference>
<gene>
    <name evidence="2" type="ORF">ACFSOX_11715</name>
</gene>
<name>A0ABW5AJH6_9BRAD</name>
<comment type="caution">
    <text evidence="2">The sequence shown here is derived from an EMBL/GenBank/DDBJ whole genome shotgun (WGS) entry which is preliminary data.</text>
</comment>
<proteinExistence type="predicted"/>
<protein>
    <recommendedName>
        <fullName evidence="4">Lipoprotein</fullName>
    </recommendedName>
</protein>
<feature type="region of interest" description="Disordered" evidence="1">
    <location>
        <begin position="1"/>
        <end position="29"/>
    </location>
</feature>
<feature type="compositionally biased region" description="Basic and acidic residues" evidence="1">
    <location>
        <begin position="1"/>
        <end position="17"/>
    </location>
</feature>
<keyword evidence="3" id="KW-1185">Reference proteome</keyword>
<dbReference type="RefSeq" id="WP_378477992.1">
    <property type="nucleotide sequence ID" value="NZ_JBHUIW010000011.1"/>
</dbReference>